<dbReference type="InterPro" id="IPR014955">
    <property type="entry name" value="DUF1826"/>
</dbReference>
<dbReference type="Pfam" id="PF08856">
    <property type="entry name" value="DUF1826"/>
    <property type="match status" value="1"/>
</dbReference>
<keyword evidence="2" id="KW-1185">Reference proteome</keyword>
<organism evidence="1 2">
    <name type="scientific">Amphritea japonica ATCC BAA-1530</name>
    <dbReference type="NCBI Taxonomy" id="1278309"/>
    <lineage>
        <taxon>Bacteria</taxon>
        <taxon>Pseudomonadati</taxon>
        <taxon>Pseudomonadota</taxon>
        <taxon>Gammaproteobacteria</taxon>
        <taxon>Oceanospirillales</taxon>
        <taxon>Oceanospirillaceae</taxon>
        <taxon>Amphritea</taxon>
    </lineage>
</organism>
<protein>
    <recommendedName>
        <fullName evidence="3">Succinylglutamate desuccinylase</fullName>
    </recommendedName>
</protein>
<proteinExistence type="predicted"/>
<evidence type="ECO:0000313" key="2">
    <source>
        <dbReference type="Proteomes" id="UP000595663"/>
    </source>
</evidence>
<accession>A0A7R6P4G9</accession>
<gene>
    <name evidence="1" type="ORF">AMJAP_2370</name>
</gene>
<dbReference type="KEGG" id="ajp:AMJAP_2370"/>
<dbReference type="EMBL" id="AP014545">
    <property type="protein sequence ID" value="BBB26959.1"/>
    <property type="molecule type" value="Genomic_DNA"/>
</dbReference>
<name>A0A7R6P4G9_9GAMM</name>
<sequence length="229" mass="25389">MNVVGATELVESNSYLKRYQGEGNHVTGDSAEVMTAIYEEQINLVILQRPLSDDVEDYCQKLVDHNPNFNLRSAINHKKPSQSLKSLLPDLAGQSAFIEDLTLLLEMYTCLFDLEEVGLRLQVLDRAMCPRFHIDKLGCRLVSTYQGQGTEWLRNCDVDRSKLGTGNMGLSDEESGLYPHAASIQQVNNGAVVLLKGDGWYGNEGLGAVHRSPAVSLNEKRVVVTMDFA</sequence>
<reference evidence="1 2" key="1">
    <citation type="journal article" date="2008" name="Int. J. Syst. Evol. Microbiol.">
        <title>Amphritea japonica sp. nov. and Amphritea balenae sp. nov., isolated from the sediment adjacent to sperm whale carcasses off Kagoshima, Japan.</title>
        <authorList>
            <person name="Miyazaki M."/>
            <person name="Nogi Y."/>
            <person name="Fujiwara Y."/>
            <person name="Kawato M."/>
            <person name="Nagahama T."/>
            <person name="Kubokawa K."/>
            <person name="Horikoshi K."/>
        </authorList>
    </citation>
    <scope>NUCLEOTIDE SEQUENCE [LARGE SCALE GENOMIC DNA]</scope>
    <source>
        <strain evidence="1 2">ATCC BAA-1530</strain>
    </source>
</reference>
<evidence type="ECO:0000313" key="1">
    <source>
        <dbReference type="EMBL" id="BBB26959.1"/>
    </source>
</evidence>
<dbReference type="Proteomes" id="UP000595663">
    <property type="component" value="Chromosome"/>
</dbReference>
<dbReference type="AlphaFoldDB" id="A0A7R6P4G9"/>
<evidence type="ECO:0008006" key="3">
    <source>
        <dbReference type="Google" id="ProtNLM"/>
    </source>
</evidence>